<keyword evidence="7 13" id="KW-0479">Metal-binding</keyword>
<sequence>MSAPSTDVRRKSMYEEALEQGISRREFLKIASAVTLALGLDLKEMPKVVRAMETKPRIPVIWMDFQSCSGPTESFTRSYQPTVEKVLFDMISLEYNGALMAGSGTAAEKHVEEIVEKYPGQFILAAEGSLPTMPGALAIAGQPRYYEKWREIASKAMAVVAVGSCATWGGIPAANPNPTGAKSVIDFVPPGVPWIRIPGCPPIGEVITNTLAHIAILGKLPEVDELGRPKEFFRHRLHDKCQRRPFFDAGLYVESFDSEGAREGFCLYKMGCRGPTTYNACAELRWNGGLSWPIQSGHPCIGCAAPNFWDEGPFYARVVQLPGTQTTINPERVGLGIAAVAALGITAHAAASVISRRRLRKSEAEAAAEEAKETAHEG</sequence>
<keyword evidence="14" id="KW-0812">Transmembrane</keyword>
<feature type="binding site" evidence="13">
    <location>
        <position position="300"/>
    </location>
    <ligand>
        <name>[3Fe-4S] cluster</name>
        <dbReference type="ChEBI" id="CHEBI:21137"/>
    </ligand>
</feature>
<evidence type="ECO:0000256" key="6">
    <source>
        <dbReference type="ARBA" id="ARBA00022485"/>
    </source>
</evidence>
<evidence type="ECO:0000256" key="1">
    <source>
        <dbReference type="ARBA" id="ARBA00001966"/>
    </source>
</evidence>
<comment type="similarity">
    <text evidence="3">Belongs to the [NiFe]/[NiFeSe] hydrogenase small subunit family.</text>
</comment>
<feature type="binding site" evidence="13">
    <location>
        <position position="281"/>
    </location>
    <ligand>
        <name>[3Fe-4S] cluster</name>
        <dbReference type="ChEBI" id="CHEBI:21137"/>
    </ligand>
</feature>
<evidence type="ECO:0000256" key="8">
    <source>
        <dbReference type="ARBA" id="ARBA00022729"/>
    </source>
</evidence>
<feature type="binding site" evidence="13">
    <location>
        <position position="165"/>
    </location>
    <ligand>
        <name>[4Fe-4S] cluster</name>
        <dbReference type="ChEBI" id="CHEBI:49883"/>
        <label>1</label>
    </ligand>
</feature>
<evidence type="ECO:0000256" key="10">
    <source>
        <dbReference type="ARBA" id="ARBA00023004"/>
    </source>
</evidence>
<dbReference type="PANTHER" id="PTHR30013">
    <property type="entry name" value="NIFE / NIFESE HYDROGENASE SMALL SUBUNIT FAMILY MEMBER"/>
    <property type="match status" value="1"/>
</dbReference>
<keyword evidence="14" id="KW-1133">Transmembrane helix</keyword>
<dbReference type="GO" id="GO:0005886">
    <property type="term" value="C:plasma membrane"/>
    <property type="evidence" value="ECO:0007669"/>
    <property type="project" value="UniProtKB-SubCell"/>
</dbReference>
<dbReference type="RefSeq" id="WP_211322015.1">
    <property type="nucleotide sequence ID" value="NZ_RBIJ01000001.1"/>
</dbReference>
<evidence type="ECO:0000256" key="11">
    <source>
        <dbReference type="ARBA" id="ARBA00023014"/>
    </source>
</evidence>
<evidence type="ECO:0000259" key="15">
    <source>
        <dbReference type="Pfam" id="PF01058"/>
    </source>
</evidence>
<dbReference type="NCBIfam" id="TIGR00391">
    <property type="entry name" value="hydA"/>
    <property type="match status" value="1"/>
</dbReference>
<dbReference type="PANTHER" id="PTHR30013:SF6">
    <property type="entry name" value="HYDROGENASE-1 SMALL CHAIN"/>
    <property type="match status" value="1"/>
</dbReference>
<protein>
    <submittedName>
        <fullName evidence="17">Hydrogenase small subunit</fullName>
    </submittedName>
</protein>
<proteinExistence type="inferred from homology"/>
<evidence type="ECO:0000313" key="18">
    <source>
        <dbReference type="Proteomes" id="UP000267019"/>
    </source>
</evidence>
<feature type="binding site" evidence="13">
    <location>
        <position position="200"/>
    </location>
    <ligand>
        <name>[4Fe-4S] cluster</name>
        <dbReference type="ChEBI" id="CHEBI:49883"/>
        <label>1</label>
    </ligand>
</feature>
<dbReference type="EMBL" id="RBIJ01000001">
    <property type="protein sequence ID" value="RKQ88721.1"/>
    <property type="molecule type" value="Genomic_DNA"/>
</dbReference>
<dbReference type="PIRSF" id="PIRSF000310">
    <property type="entry name" value="NiFe_hyd_ssu"/>
    <property type="match status" value="1"/>
</dbReference>
<dbReference type="Pfam" id="PF14720">
    <property type="entry name" value="NiFe_hyd_SSU_C"/>
    <property type="match status" value="1"/>
</dbReference>
<accession>A0A660L3X7</accession>
<keyword evidence="5" id="KW-1003">Cell membrane</keyword>
<feature type="binding site" evidence="13">
    <location>
        <position position="238"/>
    </location>
    <ligand>
        <name>[4Fe-4S] cluster</name>
        <dbReference type="ChEBI" id="CHEBI:49883"/>
        <label>2</label>
    </ligand>
</feature>
<dbReference type="AlphaFoldDB" id="A0A660L3X7"/>
<dbReference type="GO" id="GO:0009375">
    <property type="term" value="C:ferredoxin hydrogenase complex"/>
    <property type="evidence" value="ECO:0007669"/>
    <property type="project" value="InterPro"/>
</dbReference>
<feature type="binding site" evidence="13">
    <location>
        <position position="68"/>
    </location>
    <ligand>
        <name>[4Fe-4S] cluster</name>
        <dbReference type="ChEBI" id="CHEBI:49883"/>
        <label>1</label>
    </ligand>
</feature>
<dbReference type="SUPFAM" id="SSF56770">
    <property type="entry name" value="HydA/Nqo6-like"/>
    <property type="match status" value="1"/>
</dbReference>
<comment type="caution">
    <text evidence="17">The sequence shown here is derived from an EMBL/GenBank/DDBJ whole genome shotgun (WGS) entry which is preliminary data.</text>
</comment>
<dbReference type="InterPro" id="IPR006311">
    <property type="entry name" value="TAT_signal"/>
</dbReference>
<feature type="transmembrane region" description="Helical" evidence="14">
    <location>
        <begin position="333"/>
        <end position="354"/>
    </location>
</feature>
<dbReference type="GO" id="GO:0009055">
    <property type="term" value="F:electron transfer activity"/>
    <property type="evidence" value="ECO:0007669"/>
    <property type="project" value="TreeGrafter"/>
</dbReference>
<comment type="subunit">
    <text evidence="4">Heterodimer of a large and a small subunit.</text>
</comment>
<dbReference type="InterPro" id="IPR001821">
    <property type="entry name" value="NiFe_hydrogenase_ssu"/>
</dbReference>
<dbReference type="PROSITE" id="PS51318">
    <property type="entry name" value="TAT"/>
    <property type="match status" value="1"/>
</dbReference>
<feature type="binding site" evidence="13">
    <location>
        <position position="266"/>
    </location>
    <ligand>
        <name>[4Fe-4S] cluster</name>
        <dbReference type="ChEBI" id="CHEBI:49883"/>
        <label>2</label>
    </ligand>
</feature>
<evidence type="ECO:0000259" key="16">
    <source>
        <dbReference type="Pfam" id="PF14720"/>
    </source>
</evidence>
<dbReference type="GO" id="GO:0044569">
    <property type="term" value="C:[Ni-Fe] hydrogenase complex"/>
    <property type="evidence" value="ECO:0007669"/>
    <property type="project" value="TreeGrafter"/>
</dbReference>
<evidence type="ECO:0000256" key="4">
    <source>
        <dbReference type="ARBA" id="ARBA00011771"/>
    </source>
</evidence>
<dbReference type="GO" id="GO:0009061">
    <property type="term" value="P:anaerobic respiration"/>
    <property type="evidence" value="ECO:0007669"/>
    <property type="project" value="TreeGrafter"/>
</dbReference>
<reference evidence="17 18" key="1">
    <citation type="submission" date="2018-10" db="EMBL/GenBank/DDBJ databases">
        <title>Genomic Encyclopedia of Type Strains, Phase IV (KMG-IV): sequencing the most valuable type-strain genomes for metagenomic binning, comparative biology and taxonomic classification.</title>
        <authorList>
            <person name="Goeker M."/>
        </authorList>
    </citation>
    <scope>NUCLEOTIDE SEQUENCE [LARGE SCALE GENOMIC DNA]</scope>
    <source>
        <strain evidence="17 18">DSM 22653</strain>
    </source>
</reference>
<dbReference type="Gene3D" id="3.40.50.700">
    <property type="entry name" value="NADH:ubiquinone oxidoreductase-like, 20kDa subunit"/>
    <property type="match status" value="1"/>
</dbReference>
<dbReference type="Gene3D" id="4.10.480.10">
    <property type="entry name" value="Cytochrome-c3 hydrogenase, C-terminal domain"/>
    <property type="match status" value="1"/>
</dbReference>
<keyword evidence="6 13" id="KW-0004">4Fe-4S</keyword>
<keyword evidence="13" id="KW-0003">3Fe-4S</keyword>
<dbReference type="Proteomes" id="UP000267019">
    <property type="component" value="Unassembled WGS sequence"/>
</dbReference>
<dbReference type="GO" id="GO:0051539">
    <property type="term" value="F:4 iron, 4 sulfur cluster binding"/>
    <property type="evidence" value="ECO:0007669"/>
    <property type="project" value="UniProtKB-KW"/>
</dbReference>
<dbReference type="GO" id="GO:0046872">
    <property type="term" value="F:metal ion binding"/>
    <property type="evidence" value="ECO:0007669"/>
    <property type="project" value="UniProtKB-KW"/>
</dbReference>
<dbReference type="InterPro" id="IPR006137">
    <property type="entry name" value="NADH_UbQ_OxRdtase-like_20kDa"/>
</dbReference>
<evidence type="ECO:0000256" key="7">
    <source>
        <dbReference type="ARBA" id="ARBA00022723"/>
    </source>
</evidence>
<keyword evidence="9" id="KW-0560">Oxidoreductase</keyword>
<feature type="domain" description="Cytochrome-c3 hydrogenase C-terminal" evidence="16">
    <location>
        <begin position="233"/>
        <end position="314"/>
    </location>
</feature>
<organism evidence="17 18">
    <name type="scientific">Brockia lithotrophica</name>
    <dbReference type="NCBI Taxonomy" id="933949"/>
    <lineage>
        <taxon>Bacteria</taxon>
        <taxon>Bacillati</taxon>
        <taxon>Bacillota</taxon>
        <taxon>Bacilli</taxon>
        <taxon>Bacillales</taxon>
        <taxon>Bacillales Family X. Incertae Sedis</taxon>
        <taxon>Brockia</taxon>
    </lineage>
</organism>
<feature type="binding site" evidence="13">
    <location>
        <position position="272"/>
    </location>
    <ligand>
        <name>[4Fe-4S] cluster</name>
        <dbReference type="ChEBI" id="CHEBI:49883"/>
        <label>2</label>
    </ligand>
</feature>
<keyword evidence="12 14" id="KW-0472">Membrane</keyword>
<comment type="subcellular location">
    <subcellularLocation>
        <location evidence="2">Cell membrane</location>
    </subcellularLocation>
</comment>
<dbReference type="Pfam" id="PF01058">
    <property type="entry name" value="Oxidored_q6"/>
    <property type="match status" value="1"/>
</dbReference>
<name>A0A660L3X7_9BACL</name>
<evidence type="ECO:0000313" key="17">
    <source>
        <dbReference type="EMBL" id="RKQ88721.1"/>
    </source>
</evidence>
<keyword evidence="18" id="KW-1185">Reference proteome</keyword>
<evidence type="ECO:0000256" key="5">
    <source>
        <dbReference type="ARBA" id="ARBA00022475"/>
    </source>
</evidence>
<evidence type="ECO:0000256" key="3">
    <source>
        <dbReference type="ARBA" id="ARBA00006605"/>
    </source>
</evidence>
<dbReference type="InterPro" id="IPR037024">
    <property type="entry name" value="NiFe_Hase_small_N_sf"/>
</dbReference>
<evidence type="ECO:0000256" key="9">
    <source>
        <dbReference type="ARBA" id="ARBA00023002"/>
    </source>
</evidence>
<dbReference type="GO" id="GO:0051538">
    <property type="term" value="F:3 iron, 4 sulfur cluster binding"/>
    <property type="evidence" value="ECO:0007669"/>
    <property type="project" value="UniProtKB-KW"/>
</dbReference>
<dbReference type="PRINTS" id="PR00614">
    <property type="entry name" value="NIHGNASESMLL"/>
</dbReference>
<comment type="cofactor">
    <cofactor evidence="1">
        <name>[4Fe-4S] cluster</name>
        <dbReference type="ChEBI" id="CHEBI:49883"/>
    </cofactor>
</comment>
<dbReference type="InterPro" id="IPR027394">
    <property type="entry name" value="Cytochrome-c3_hydrogenase_C"/>
</dbReference>
<dbReference type="InterPro" id="IPR037148">
    <property type="entry name" value="NiFe-Hase_small_C_sf"/>
</dbReference>
<keyword evidence="11 13" id="KW-0411">Iron-sulfur</keyword>
<evidence type="ECO:0000256" key="12">
    <source>
        <dbReference type="ARBA" id="ARBA00023136"/>
    </source>
</evidence>
<keyword evidence="8" id="KW-0732">Signal</keyword>
<gene>
    <name evidence="17" type="ORF">C7438_0362</name>
</gene>
<dbReference type="GO" id="GO:0008901">
    <property type="term" value="F:ferredoxin hydrogenase activity"/>
    <property type="evidence" value="ECO:0007669"/>
    <property type="project" value="InterPro"/>
</dbReference>
<evidence type="ECO:0000256" key="14">
    <source>
        <dbReference type="SAM" id="Phobius"/>
    </source>
</evidence>
<evidence type="ECO:0000256" key="13">
    <source>
        <dbReference type="PIRSR" id="PIRSR000310-1"/>
    </source>
</evidence>
<feature type="binding site" evidence="13">
    <location>
        <position position="303"/>
    </location>
    <ligand>
        <name>[3Fe-4S] cluster</name>
        <dbReference type="ChEBI" id="CHEBI:21137"/>
    </ligand>
</feature>
<keyword evidence="10 13" id="KW-0408">Iron</keyword>
<feature type="binding site" evidence="13">
    <location>
        <position position="241"/>
    </location>
    <ligand>
        <name>[4Fe-4S] cluster</name>
        <dbReference type="ChEBI" id="CHEBI:49883"/>
        <label>2</label>
    </ligand>
</feature>
<evidence type="ECO:0000256" key="2">
    <source>
        <dbReference type="ARBA" id="ARBA00004236"/>
    </source>
</evidence>
<feature type="domain" description="NADH:ubiquinone oxidoreductase-like 20kDa subunit" evidence="15">
    <location>
        <begin position="68"/>
        <end position="214"/>
    </location>
</feature>